<reference evidence="15" key="1">
    <citation type="submission" date="2020-05" db="EMBL/GenBank/DDBJ databases">
        <authorList>
            <person name="Chiriac C."/>
            <person name="Salcher M."/>
            <person name="Ghai R."/>
            <person name="Kavagutti S V."/>
        </authorList>
    </citation>
    <scope>NUCLEOTIDE SEQUENCE</scope>
</reference>
<dbReference type="SUPFAM" id="SSF55874">
    <property type="entry name" value="ATPase domain of HSP90 chaperone/DNA topoisomerase II/histidine kinase"/>
    <property type="match status" value="1"/>
</dbReference>
<dbReference type="Gene3D" id="1.10.287.130">
    <property type="match status" value="1"/>
</dbReference>
<protein>
    <recommendedName>
        <fullName evidence="3">histidine kinase</fullName>
        <ecNumber evidence="3">2.7.13.3</ecNumber>
    </recommendedName>
</protein>
<feature type="transmembrane region" description="Helical" evidence="12">
    <location>
        <begin position="12"/>
        <end position="34"/>
    </location>
</feature>
<evidence type="ECO:0000256" key="1">
    <source>
        <dbReference type="ARBA" id="ARBA00000085"/>
    </source>
</evidence>
<dbReference type="EC" id="2.7.13.3" evidence="3"/>
<keyword evidence="5" id="KW-0808">Transferase</keyword>
<keyword evidence="9" id="KW-0902">Two-component regulatory system</keyword>
<keyword evidence="7" id="KW-0418">Kinase</keyword>
<dbReference type="PROSITE" id="PS50109">
    <property type="entry name" value="HIS_KIN"/>
    <property type="match status" value="1"/>
</dbReference>
<dbReference type="InterPro" id="IPR005467">
    <property type="entry name" value="His_kinase_dom"/>
</dbReference>
<name>A0A6J6SSP8_9ZZZZ</name>
<feature type="domain" description="HAMP" evidence="14">
    <location>
        <begin position="199"/>
        <end position="261"/>
    </location>
</feature>
<dbReference type="CDD" id="cd00082">
    <property type="entry name" value="HisKA"/>
    <property type="match status" value="1"/>
</dbReference>
<dbReference type="InterPro" id="IPR004358">
    <property type="entry name" value="Sig_transdc_His_kin-like_C"/>
</dbReference>
<evidence type="ECO:0000256" key="5">
    <source>
        <dbReference type="ARBA" id="ARBA00022679"/>
    </source>
</evidence>
<comment type="catalytic activity">
    <reaction evidence="1">
        <text>ATP + protein L-histidine = ADP + protein N-phospho-L-histidine.</text>
        <dbReference type="EC" id="2.7.13.3"/>
    </reaction>
</comment>
<dbReference type="Pfam" id="PF02518">
    <property type="entry name" value="HATPase_c"/>
    <property type="match status" value="1"/>
</dbReference>
<evidence type="ECO:0000313" key="15">
    <source>
        <dbReference type="EMBL" id="CAB4737259.1"/>
    </source>
</evidence>
<dbReference type="InterPro" id="IPR036097">
    <property type="entry name" value="HisK_dim/P_sf"/>
</dbReference>
<dbReference type="GO" id="GO:0005886">
    <property type="term" value="C:plasma membrane"/>
    <property type="evidence" value="ECO:0007669"/>
    <property type="project" value="TreeGrafter"/>
</dbReference>
<dbReference type="SMART" id="SM00387">
    <property type="entry name" value="HATPase_c"/>
    <property type="match status" value="1"/>
</dbReference>
<keyword evidence="4" id="KW-0597">Phosphoprotein</keyword>
<dbReference type="CDD" id="cd00075">
    <property type="entry name" value="HATPase"/>
    <property type="match status" value="1"/>
</dbReference>
<dbReference type="InterPro" id="IPR003661">
    <property type="entry name" value="HisK_dim/P_dom"/>
</dbReference>
<dbReference type="PANTHER" id="PTHR45436:SF5">
    <property type="entry name" value="SENSOR HISTIDINE KINASE TRCS"/>
    <property type="match status" value="1"/>
</dbReference>
<dbReference type="AlphaFoldDB" id="A0A6J6SSP8"/>
<dbReference type="GO" id="GO:0000155">
    <property type="term" value="F:phosphorelay sensor kinase activity"/>
    <property type="evidence" value="ECO:0007669"/>
    <property type="project" value="InterPro"/>
</dbReference>
<proteinExistence type="predicted"/>
<dbReference type="Pfam" id="PF00512">
    <property type="entry name" value="HisKA"/>
    <property type="match status" value="1"/>
</dbReference>
<evidence type="ECO:0000259" key="14">
    <source>
        <dbReference type="PROSITE" id="PS50885"/>
    </source>
</evidence>
<evidence type="ECO:0000256" key="11">
    <source>
        <dbReference type="SAM" id="MobiDB-lite"/>
    </source>
</evidence>
<evidence type="ECO:0000256" key="8">
    <source>
        <dbReference type="ARBA" id="ARBA00022989"/>
    </source>
</evidence>
<dbReference type="SUPFAM" id="SSF47384">
    <property type="entry name" value="Homodimeric domain of signal transducing histidine kinase"/>
    <property type="match status" value="1"/>
</dbReference>
<keyword evidence="8 12" id="KW-1133">Transmembrane helix</keyword>
<dbReference type="Gene3D" id="6.10.340.10">
    <property type="match status" value="1"/>
</dbReference>
<feature type="domain" description="Histidine kinase" evidence="13">
    <location>
        <begin position="276"/>
        <end position="484"/>
    </location>
</feature>
<evidence type="ECO:0000256" key="7">
    <source>
        <dbReference type="ARBA" id="ARBA00022777"/>
    </source>
</evidence>
<dbReference type="InterPro" id="IPR036890">
    <property type="entry name" value="HATPase_C_sf"/>
</dbReference>
<dbReference type="FunFam" id="1.10.287.130:FF:000001">
    <property type="entry name" value="Two-component sensor histidine kinase"/>
    <property type="match status" value="1"/>
</dbReference>
<evidence type="ECO:0000256" key="2">
    <source>
        <dbReference type="ARBA" id="ARBA00004370"/>
    </source>
</evidence>
<evidence type="ECO:0000256" key="4">
    <source>
        <dbReference type="ARBA" id="ARBA00022553"/>
    </source>
</evidence>
<dbReference type="SMART" id="SM00388">
    <property type="entry name" value="HisKA"/>
    <property type="match status" value="1"/>
</dbReference>
<dbReference type="PRINTS" id="PR00344">
    <property type="entry name" value="BCTRLSENSOR"/>
</dbReference>
<dbReference type="EMBL" id="CAEZYQ010000006">
    <property type="protein sequence ID" value="CAB4737259.1"/>
    <property type="molecule type" value="Genomic_DNA"/>
</dbReference>
<evidence type="ECO:0000256" key="6">
    <source>
        <dbReference type="ARBA" id="ARBA00022692"/>
    </source>
</evidence>
<feature type="region of interest" description="Disordered" evidence="11">
    <location>
        <begin position="58"/>
        <end position="81"/>
    </location>
</feature>
<dbReference type="PROSITE" id="PS50885">
    <property type="entry name" value="HAMP"/>
    <property type="match status" value="1"/>
</dbReference>
<dbReference type="Pfam" id="PF00672">
    <property type="entry name" value="HAMP"/>
    <property type="match status" value="1"/>
</dbReference>
<dbReference type="CDD" id="cd06225">
    <property type="entry name" value="HAMP"/>
    <property type="match status" value="1"/>
</dbReference>
<keyword evidence="6 12" id="KW-0812">Transmembrane</keyword>
<dbReference type="InterPro" id="IPR003660">
    <property type="entry name" value="HAMP_dom"/>
</dbReference>
<dbReference type="PANTHER" id="PTHR45436">
    <property type="entry name" value="SENSOR HISTIDINE KINASE YKOH"/>
    <property type="match status" value="1"/>
</dbReference>
<comment type="subcellular location">
    <subcellularLocation>
        <location evidence="2">Membrane</location>
    </subcellularLocation>
</comment>
<dbReference type="SMART" id="SM00304">
    <property type="entry name" value="HAMP"/>
    <property type="match status" value="1"/>
</dbReference>
<keyword evidence="10 12" id="KW-0472">Membrane</keyword>
<dbReference type="InterPro" id="IPR050428">
    <property type="entry name" value="TCS_sensor_his_kinase"/>
</dbReference>
<dbReference type="Gene3D" id="3.30.565.10">
    <property type="entry name" value="Histidine kinase-like ATPase, C-terminal domain"/>
    <property type="match status" value="1"/>
</dbReference>
<accession>A0A6J6SSP8</accession>
<dbReference type="InterPro" id="IPR003594">
    <property type="entry name" value="HATPase_dom"/>
</dbReference>
<sequence>MIREARAASRTLTWRLVGVVVLLVALTAAVIGTATTVAMHDHLEGRLDADVTRELDRALNGPGGGPPAALPLPDEPGDRSEDFRAGYGTLVAVLPATGEGRGLVLSEPDGNRAFDAAELTTAQLRSLTKLPEADEPQTVELEGLGSYRVAVADLPDGQVVAGLPRSDVDETITNLIRLELLATLAGLVVAAAAAAFVVRRQLAPLREVAGTAHRVAELQLATGDITLEERVPTRLTDERNEVGQVGSALNRLLDHVEDSLDARHRSEQQVRQFVADASHELRTPLATIAGYSELARLRPDDDIALRTALAKVDEESKRMTSLVEDLLLLARLDAGRPLVAETVDLTSLLLEAVSDARVLAPDHIWRLDLPDDVIEVRADEQRLHQVITNLLTNARKHTPPGTTVTVAADAGGFSVHDDGPGFPPDLVDRAFERFTRGDAARHREGGVGLGLALVAAIVDALGGRVNLRSRPGDTTVQVQLAPGSPAAGAA</sequence>
<evidence type="ECO:0000259" key="13">
    <source>
        <dbReference type="PROSITE" id="PS50109"/>
    </source>
</evidence>
<evidence type="ECO:0000256" key="3">
    <source>
        <dbReference type="ARBA" id="ARBA00012438"/>
    </source>
</evidence>
<organism evidence="15">
    <name type="scientific">freshwater metagenome</name>
    <dbReference type="NCBI Taxonomy" id="449393"/>
    <lineage>
        <taxon>unclassified sequences</taxon>
        <taxon>metagenomes</taxon>
        <taxon>ecological metagenomes</taxon>
    </lineage>
</organism>
<gene>
    <name evidence="15" type="ORF">UFOPK2761_01001</name>
</gene>
<feature type="compositionally biased region" description="Pro residues" evidence="11">
    <location>
        <begin position="64"/>
        <end position="74"/>
    </location>
</feature>
<evidence type="ECO:0000256" key="12">
    <source>
        <dbReference type="SAM" id="Phobius"/>
    </source>
</evidence>
<evidence type="ECO:0000256" key="10">
    <source>
        <dbReference type="ARBA" id="ARBA00023136"/>
    </source>
</evidence>
<evidence type="ECO:0000256" key="9">
    <source>
        <dbReference type="ARBA" id="ARBA00023012"/>
    </source>
</evidence>